<dbReference type="AlphaFoldDB" id="A0A067SCH9"/>
<proteinExistence type="predicted"/>
<dbReference type="HOGENOM" id="CLU_2004108_0_0_1"/>
<gene>
    <name evidence="1" type="ORF">GALMADRAFT_1073681</name>
</gene>
<name>A0A067SCH9_GALM3</name>
<protein>
    <submittedName>
        <fullName evidence="1">Uncharacterized protein</fullName>
    </submittedName>
</protein>
<keyword evidence="2" id="KW-1185">Reference proteome</keyword>
<dbReference type="EMBL" id="KL142413">
    <property type="protein sequence ID" value="KDR67697.1"/>
    <property type="molecule type" value="Genomic_DNA"/>
</dbReference>
<accession>A0A067SCH9</accession>
<organism evidence="1 2">
    <name type="scientific">Galerina marginata (strain CBS 339.88)</name>
    <dbReference type="NCBI Taxonomy" id="685588"/>
    <lineage>
        <taxon>Eukaryota</taxon>
        <taxon>Fungi</taxon>
        <taxon>Dikarya</taxon>
        <taxon>Basidiomycota</taxon>
        <taxon>Agaricomycotina</taxon>
        <taxon>Agaricomycetes</taxon>
        <taxon>Agaricomycetidae</taxon>
        <taxon>Agaricales</taxon>
        <taxon>Agaricineae</taxon>
        <taxon>Strophariaceae</taxon>
        <taxon>Galerina</taxon>
    </lineage>
</organism>
<sequence length="124" mass="14194">MILLLLQRCPLFRKRDPTFACWTRAAPMPFESHRPLFRTRCPPPLRLEMARRFNTRRRPVSVSQTPRSYVAPTSMGLDSRRRTVSCTEPKASLVATLSPLYLVAKSHSPSSMLKITVVVRIIKS</sequence>
<dbReference type="Proteomes" id="UP000027222">
    <property type="component" value="Unassembled WGS sequence"/>
</dbReference>
<evidence type="ECO:0000313" key="2">
    <source>
        <dbReference type="Proteomes" id="UP000027222"/>
    </source>
</evidence>
<evidence type="ECO:0000313" key="1">
    <source>
        <dbReference type="EMBL" id="KDR67697.1"/>
    </source>
</evidence>
<reference evidence="2" key="1">
    <citation type="journal article" date="2014" name="Proc. Natl. Acad. Sci. U.S.A.">
        <title>Extensive sampling of basidiomycete genomes demonstrates inadequacy of the white-rot/brown-rot paradigm for wood decay fungi.</title>
        <authorList>
            <person name="Riley R."/>
            <person name="Salamov A.A."/>
            <person name="Brown D.W."/>
            <person name="Nagy L.G."/>
            <person name="Floudas D."/>
            <person name="Held B.W."/>
            <person name="Levasseur A."/>
            <person name="Lombard V."/>
            <person name="Morin E."/>
            <person name="Otillar R."/>
            <person name="Lindquist E.A."/>
            <person name="Sun H."/>
            <person name="LaButti K.M."/>
            <person name="Schmutz J."/>
            <person name="Jabbour D."/>
            <person name="Luo H."/>
            <person name="Baker S.E."/>
            <person name="Pisabarro A.G."/>
            <person name="Walton J.D."/>
            <person name="Blanchette R.A."/>
            <person name="Henrissat B."/>
            <person name="Martin F."/>
            <person name="Cullen D."/>
            <person name="Hibbett D.S."/>
            <person name="Grigoriev I.V."/>
        </authorList>
    </citation>
    <scope>NUCLEOTIDE SEQUENCE [LARGE SCALE GENOMIC DNA]</scope>
    <source>
        <strain evidence="2">CBS 339.88</strain>
    </source>
</reference>